<dbReference type="InterPro" id="IPR000123">
    <property type="entry name" value="Reverse_transcriptase_msDNA"/>
</dbReference>
<dbReference type="EMBL" id="AP012204">
    <property type="protein sequence ID" value="BAK37943.1"/>
    <property type="molecule type" value="Genomic_DNA"/>
</dbReference>
<gene>
    <name evidence="11" type="ordered locus">MLP_49290</name>
</gene>
<dbReference type="GO" id="GO:0003964">
    <property type="term" value="F:RNA-directed DNA polymerase activity"/>
    <property type="evidence" value="ECO:0007669"/>
    <property type="project" value="UniProtKB-KW"/>
</dbReference>
<evidence type="ECO:0000256" key="6">
    <source>
        <dbReference type="ARBA" id="ARBA00022918"/>
    </source>
</evidence>
<dbReference type="GO" id="GO:0046872">
    <property type="term" value="F:metal ion binding"/>
    <property type="evidence" value="ECO:0007669"/>
    <property type="project" value="UniProtKB-KW"/>
</dbReference>
<evidence type="ECO:0000256" key="2">
    <source>
        <dbReference type="ARBA" id="ARBA00022679"/>
    </source>
</evidence>
<evidence type="ECO:0000256" key="7">
    <source>
        <dbReference type="ARBA" id="ARBA00023118"/>
    </source>
</evidence>
<accession>F5XG09</accession>
<dbReference type="SUPFAM" id="SSF56672">
    <property type="entry name" value="DNA/RNA polymerases"/>
    <property type="match status" value="1"/>
</dbReference>
<keyword evidence="3 11" id="KW-0548">Nucleotidyltransferase</keyword>
<keyword evidence="12" id="KW-1185">Reference proteome</keyword>
<organism evidence="11 12">
    <name type="scientific">Microlunatus phosphovorus (strain ATCC 700054 / DSM 10555 / JCM 9379 / NBRC 101784 / NCIMB 13414 / VKM Ac-1990 / NM-1)</name>
    <dbReference type="NCBI Taxonomy" id="1032480"/>
    <lineage>
        <taxon>Bacteria</taxon>
        <taxon>Bacillati</taxon>
        <taxon>Actinomycetota</taxon>
        <taxon>Actinomycetes</taxon>
        <taxon>Propionibacteriales</taxon>
        <taxon>Propionibacteriaceae</taxon>
        <taxon>Microlunatus</taxon>
    </lineage>
</organism>
<dbReference type="InterPro" id="IPR043502">
    <property type="entry name" value="DNA/RNA_pol_sf"/>
</dbReference>
<evidence type="ECO:0000313" key="12">
    <source>
        <dbReference type="Proteomes" id="UP000007947"/>
    </source>
</evidence>
<evidence type="ECO:0000256" key="8">
    <source>
        <dbReference type="ARBA" id="ARBA00034120"/>
    </source>
</evidence>
<dbReference type="PRINTS" id="PR00866">
    <property type="entry name" value="RNADNAPOLMS"/>
</dbReference>
<dbReference type="GO" id="GO:0051607">
    <property type="term" value="P:defense response to virus"/>
    <property type="evidence" value="ECO:0007669"/>
    <property type="project" value="UniProtKB-KW"/>
</dbReference>
<keyword evidence="4" id="KW-0479">Metal-binding</keyword>
<evidence type="ECO:0000256" key="1">
    <source>
        <dbReference type="ARBA" id="ARBA00012493"/>
    </source>
</evidence>
<dbReference type="HOGENOM" id="CLU_860015_0_0_11"/>
<evidence type="ECO:0000256" key="4">
    <source>
        <dbReference type="ARBA" id="ARBA00022723"/>
    </source>
</evidence>
<evidence type="ECO:0000313" key="11">
    <source>
        <dbReference type="EMBL" id="BAK37943.1"/>
    </source>
</evidence>
<evidence type="ECO:0000259" key="10">
    <source>
        <dbReference type="PROSITE" id="PS50878"/>
    </source>
</evidence>
<evidence type="ECO:0000256" key="5">
    <source>
        <dbReference type="ARBA" id="ARBA00022842"/>
    </source>
</evidence>
<dbReference type="PANTHER" id="PTHR34047:SF7">
    <property type="entry name" value="RNA-DIRECTED DNA POLYMERASE"/>
    <property type="match status" value="1"/>
</dbReference>
<dbReference type="GO" id="GO:0003723">
    <property type="term" value="F:RNA binding"/>
    <property type="evidence" value="ECO:0007669"/>
    <property type="project" value="InterPro"/>
</dbReference>
<keyword evidence="5" id="KW-0460">Magnesium</keyword>
<name>F5XG09_MICPN</name>
<dbReference type="PROSITE" id="PS50878">
    <property type="entry name" value="RT_POL"/>
    <property type="match status" value="1"/>
</dbReference>
<dbReference type="KEGG" id="mph:MLP_49290"/>
<dbReference type="Pfam" id="PF00078">
    <property type="entry name" value="RVT_1"/>
    <property type="match status" value="1"/>
</dbReference>
<dbReference type="AlphaFoldDB" id="F5XG09"/>
<proteinExistence type="inferred from homology"/>
<sequence length="323" mass="35919">MTLSRVRELELKMGYAPGSLDRLARIFDAGAGHSVIRISSGKSKTRHVVRPTVALDGMLKSLRRVLEAELGFEPMDCVHGCVRGRSILTNASMHLARPVVLRVDLKDFFDSISTSDISDAFKVLDVDDETAELLARCTTIHGRMRAGLSTSPLLANLVFNSTDRDLQEIAARLDLTYTRYVDDLVFSGETITDDTLATIAEQIVARGWTINARKTRFMRSGGAQYVTGLSVDVESGPHLPRRMKRFLRLEVHYATLHGFGSGSTGKRRLIGLINYAKCVEPWLGAELHDSIREAGLLVGRSESEDAFEDAEDFWDELGLRDEY</sequence>
<keyword evidence="7" id="KW-0051">Antiviral defense</keyword>
<dbReference type="eggNOG" id="COG3344">
    <property type="taxonomic scope" value="Bacteria"/>
</dbReference>
<dbReference type="CDD" id="cd03487">
    <property type="entry name" value="RT_Bac_retron_II"/>
    <property type="match status" value="1"/>
</dbReference>
<dbReference type="PANTHER" id="PTHR34047">
    <property type="entry name" value="NUCLEAR INTRON MATURASE 1, MITOCHONDRIAL-RELATED"/>
    <property type="match status" value="1"/>
</dbReference>
<reference evidence="11 12" key="1">
    <citation type="submission" date="2011-05" db="EMBL/GenBank/DDBJ databases">
        <title>Whole genome sequence of Microlunatus phosphovorus NM-1.</title>
        <authorList>
            <person name="Hosoyama A."/>
            <person name="Sasaki K."/>
            <person name="Harada T."/>
            <person name="Igarashi R."/>
            <person name="Kawakoshi A."/>
            <person name="Sasagawa M."/>
            <person name="Fukada J."/>
            <person name="Nakamura S."/>
            <person name="Katano Y."/>
            <person name="Hanada S."/>
            <person name="Kamagata Y."/>
            <person name="Nakamura N."/>
            <person name="Yamazaki S."/>
            <person name="Fujita N."/>
        </authorList>
    </citation>
    <scope>NUCLEOTIDE SEQUENCE [LARGE SCALE GENOMIC DNA]</scope>
    <source>
        <strain evidence="12">ATCC 700054 / DSM 10555 / JCM 9379 / NBRC 101784 / NCIMB 13414 / VKM Ac-1990 / NM-1</strain>
    </source>
</reference>
<feature type="domain" description="Reverse transcriptase" evidence="10">
    <location>
        <begin position="20"/>
        <end position="231"/>
    </location>
</feature>
<keyword evidence="2 11" id="KW-0808">Transferase</keyword>
<dbReference type="EC" id="2.7.7.49" evidence="1"/>
<dbReference type="InterPro" id="IPR000477">
    <property type="entry name" value="RT_dom"/>
</dbReference>
<dbReference type="STRING" id="1032480.MLP_49290"/>
<dbReference type="InterPro" id="IPR051083">
    <property type="entry name" value="GrpII_Intron_Splice-Mob/Def"/>
</dbReference>
<keyword evidence="6 11" id="KW-0695">RNA-directed DNA polymerase</keyword>
<dbReference type="Proteomes" id="UP000007947">
    <property type="component" value="Chromosome"/>
</dbReference>
<evidence type="ECO:0000256" key="9">
    <source>
        <dbReference type="ARBA" id="ARBA00048173"/>
    </source>
</evidence>
<comment type="similarity">
    <text evidence="8">Belongs to the bacterial reverse transcriptase family.</text>
</comment>
<comment type="catalytic activity">
    <reaction evidence="9">
        <text>DNA(n) + a 2'-deoxyribonucleoside 5'-triphosphate = DNA(n+1) + diphosphate</text>
        <dbReference type="Rhea" id="RHEA:22508"/>
        <dbReference type="Rhea" id="RHEA-COMP:17339"/>
        <dbReference type="Rhea" id="RHEA-COMP:17340"/>
        <dbReference type="ChEBI" id="CHEBI:33019"/>
        <dbReference type="ChEBI" id="CHEBI:61560"/>
        <dbReference type="ChEBI" id="CHEBI:173112"/>
        <dbReference type="EC" id="2.7.7.49"/>
    </reaction>
</comment>
<evidence type="ECO:0000256" key="3">
    <source>
        <dbReference type="ARBA" id="ARBA00022695"/>
    </source>
</evidence>
<dbReference type="OrthoDB" id="1550386at2"/>
<protein>
    <recommendedName>
        <fullName evidence="1">RNA-directed DNA polymerase</fullName>
        <ecNumber evidence="1">2.7.7.49</ecNumber>
    </recommendedName>
</protein>